<feature type="binding site" evidence="2">
    <location>
        <position position="74"/>
    </location>
    <ligand>
        <name>substrate</name>
    </ligand>
</feature>
<feature type="binding site" evidence="2">
    <location>
        <position position="28"/>
    </location>
    <ligand>
        <name>substrate</name>
    </ligand>
</feature>
<keyword evidence="2" id="KW-0479">Metal-binding</keyword>
<dbReference type="PATRIC" id="fig|1618553.3.peg.24"/>
<dbReference type="SUPFAM" id="SSF64005">
    <property type="entry name" value="Undecaprenyl diphosphate synthase"/>
    <property type="match status" value="1"/>
</dbReference>
<evidence type="ECO:0000256" key="1">
    <source>
        <dbReference type="ARBA" id="ARBA00022679"/>
    </source>
</evidence>
<dbReference type="NCBIfam" id="TIGR00055">
    <property type="entry name" value="uppS"/>
    <property type="match status" value="1"/>
</dbReference>
<dbReference type="InterPro" id="IPR018520">
    <property type="entry name" value="UPP_synth-like_CS"/>
</dbReference>
<feature type="binding site" evidence="2">
    <location>
        <begin position="195"/>
        <end position="197"/>
    </location>
    <ligand>
        <name>substrate</name>
    </ligand>
</feature>
<dbReference type="PANTHER" id="PTHR10291:SF0">
    <property type="entry name" value="DEHYDRODOLICHYL DIPHOSPHATE SYNTHASE 2"/>
    <property type="match status" value="1"/>
</dbReference>
<dbReference type="InterPro" id="IPR001441">
    <property type="entry name" value="UPP_synth-like"/>
</dbReference>
<feature type="active site" evidence="2">
    <location>
        <position position="23"/>
    </location>
</feature>
<feature type="binding site" evidence="2">
    <location>
        <position position="40"/>
    </location>
    <ligand>
        <name>substrate</name>
    </ligand>
</feature>
<organism evidence="3 4">
    <name type="scientific">Candidatus Woesebacteria bacterium GW2011_GWA1_40_43</name>
    <dbReference type="NCBI Taxonomy" id="1618553"/>
    <lineage>
        <taxon>Bacteria</taxon>
        <taxon>Candidatus Woeseibacteriota</taxon>
    </lineage>
</organism>
<keyword evidence="1 2" id="KW-0808">Transferase</keyword>
<sequence length="425" mass="49574">MSEDKITLPKGTIVPNHIAIILDGNRRWARARGLPTLSGHKAGFEAGMKIAKASRGWGVHTFTVWGFSTENWDRSPDEISYLFKLFRKMVSVVEKEAMEDDIRFIHLGREDRLPSELVDYIREVEEKTKNNKSHVFNVALDYGGHDEILRAVRKIVDDKIPSKKINEKLFTSYLDTKDQPYPYIDLFLRTSGEQRTSGFLPWQLNYAEYYWELSNLPDMTPRKLADIILDYSRRRRRFGGNDKVEHLTFDPKITARLELSWWRLSKIPEGVRLRDYAMKHLKEQYSLSKELAKEAAKYFVEAIIEERDEKWEKAEEKMKKFYKLIKGEIKLAFEPKIVASMEVDFNRKMFKKDSMASASEAEDIACKHLAEVYRISFLQATKAAHLRVLAGVEKNLALAGMGEVHWERAEDYLQKYYSALKERVA</sequence>
<keyword evidence="2" id="KW-0460">Magnesium</keyword>
<accession>A0A0G0UYD0</accession>
<name>A0A0G0UYD0_9BACT</name>
<feature type="binding site" evidence="2">
    <location>
        <begin position="68"/>
        <end position="70"/>
    </location>
    <ligand>
        <name>substrate</name>
    </ligand>
</feature>
<evidence type="ECO:0000313" key="4">
    <source>
        <dbReference type="Proteomes" id="UP000034293"/>
    </source>
</evidence>
<dbReference type="GO" id="GO:0016094">
    <property type="term" value="P:polyprenol biosynthetic process"/>
    <property type="evidence" value="ECO:0007669"/>
    <property type="project" value="TreeGrafter"/>
</dbReference>
<feature type="binding site" evidence="2">
    <location>
        <position position="23"/>
    </location>
    <ligand>
        <name>Mg(2+)</name>
        <dbReference type="ChEBI" id="CHEBI:18420"/>
    </ligand>
</feature>
<dbReference type="PROSITE" id="PS01066">
    <property type="entry name" value="UPP_SYNTHASE"/>
    <property type="match status" value="1"/>
</dbReference>
<dbReference type="PANTHER" id="PTHR10291">
    <property type="entry name" value="DEHYDRODOLICHYL DIPHOSPHATE SYNTHASE FAMILY MEMBER"/>
    <property type="match status" value="1"/>
</dbReference>
<protein>
    <recommendedName>
        <fullName evidence="2">Isoprenyl transferase</fullName>
        <ecNumber evidence="2">2.5.1.-</ecNumber>
    </recommendedName>
</protein>
<evidence type="ECO:0000313" key="3">
    <source>
        <dbReference type="EMBL" id="KKR64720.1"/>
    </source>
</evidence>
<dbReference type="Pfam" id="PF01255">
    <property type="entry name" value="Prenyltransf"/>
    <property type="match status" value="1"/>
</dbReference>
<comment type="function">
    <text evidence="2">Catalyzes the condensation of isopentenyl diphosphate (IPP) with allylic pyrophosphates generating different type of terpenoids.</text>
</comment>
<comment type="cofactor">
    <cofactor evidence="2">
        <name>Mg(2+)</name>
        <dbReference type="ChEBI" id="CHEBI:18420"/>
    </cofactor>
    <text evidence="2">Binds 2 magnesium ions per subunit.</text>
</comment>
<dbReference type="CDD" id="cd00475">
    <property type="entry name" value="Cis_IPPS"/>
    <property type="match status" value="1"/>
</dbReference>
<feature type="binding site" evidence="2">
    <location>
        <position position="189"/>
    </location>
    <ligand>
        <name>substrate</name>
    </ligand>
</feature>
<feature type="active site" description="Proton acceptor" evidence="2">
    <location>
        <position position="71"/>
    </location>
</feature>
<comment type="similarity">
    <text evidence="2">Belongs to the UPP synthase family.</text>
</comment>
<dbReference type="InterPro" id="IPR036424">
    <property type="entry name" value="UPP_synth-like_sf"/>
</dbReference>
<dbReference type="EMBL" id="LBZA01000002">
    <property type="protein sequence ID" value="KKR64720.1"/>
    <property type="molecule type" value="Genomic_DNA"/>
</dbReference>
<feature type="binding site" evidence="2">
    <location>
        <position position="208"/>
    </location>
    <ligand>
        <name>Mg(2+)</name>
        <dbReference type="ChEBI" id="CHEBI:18420"/>
    </ligand>
</feature>
<comment type="caution">
    <text evidence="2">Lacks conserved residue(s) required for the propagation of feature annotation.</text>
</comment>
<dbReference type="HAMAP" id="MF_01139">
    <property type="entry name" value="ISPT"/>
    <property type="match status" value="1"/>
</dbReference>
<dbReference type="EC" id="2.5.1.-" evidence="2"/>
<comment type="caution">
    <text evidence="3">The sequence shown here is derived from an EMBL/GenBank/DDBJ whole genome shotgun (WGS) entry which is preliminary data.</text>
</comment>
<evidence type="ECO:0000256" key="2">
    <source>
        <dbReference type="HAMAP-Rule" id="MF_01139"/>
    </source>
</evidence>
<dbReference type="GO" id="GO:0045547">
    <property type="term" value="F:ditrans,polycis-polyprenyl diphosphate synthase [(2E,6E)-farnesyl diphosphate specific] activity"/>
    <property type="evidence" value="ECO:0007669"/>
    <property type="project" value="TreeGrafter"/>
</dbReference>
<feature type="binding site" evidence="2">
    <location>
        <begin position="24"/>
        <end position="27"/>
    </location>
    <ligand>
        <name>substrate</name>
    </ligand>
</feature>
<reference evidence="3 4" key="1">
    <citation type="journal article" date="2015" name="Nature">
        <title>rRNA introns, odd ribosomes, and small enigmatic genomes across a large radiation of phyla.</title>
        <authorList>
            <person name="Brown C.T."/>
            <person name="Hug L.A."/>
            <person name="Thomas B.C."/>
            <person name="Sharon I."/>
            <person name="Castelle C.J."/>
            <person name="Singh A."/>
            <person name="Wilkins M.J."/>
            <person name="Williams K.H."/>
            <person name="Banfield J.F."/>
        </authorList>
    </citation>
    <scope>NUCLEOTIDE SEQUENCE [LARGE SCALE GENOMIC DNA]</scope>
</reference>
<comment type="subunit">
    <text evidence="2">Homodimer.</text>
</comment>
<dbReference type="Gene3D" id="3.40.1180.10">
    <property type="entry name" value="Decaprenyl diphosphate synthase-like"/>
    <property type="match status" value="1"/>
</dbReference>
<dbReference type="AlphaFoldDB" id="A0A0G0UYD0"/>
<dbReference type="GO" id="GO:0000287">
    <property type="term" value="F:magnesium ion binding"/>
    <property type="evidence" value="ECO:0007669"/>
    <property type="project" value="UniProtKB-UniRule"/>
</dbReference>
<gene>
    <name evidence="3" type="ORF">UU02_C0002G0009</name>
</gene>
<proteinExistence type="inferred from homology"/>
<dbReference type="Proteomes" id="UP000034293">
    <property type="component" value="Unassembled WGS sequence"/>
</dbReference>
<feature type="binding site" evidence="2">
    <location>
        <position position="72"/>
    </location>
    <ligand>
        <name>substrate</name>
    </ligand>
</feature>